<feature type="transmembrane region" description="Helical" evidence="1">
    <location>
        <begin position="74"/>
        <end position="91"/>
    </location>
</feature>
<name>A0A5E6MB73_9BACT</name>
<feature type="transmembrane region" description="Helical" evidence="1">
    <location>
        <begin position="300"/>
        <end position="319"/>
    </location>
</feature>
<proteinExistence type="predicted"/>
<keyword evidence="1" id="KW-0472">Membrane</keyword>
<dbReference type="RefSeq" id="WP_246189554.1">
    <property type="nucleotide sequence ID" value="NZ_CABFUZ020000109.1"/>
</dbReference>
<feature type="transmembrane region" description="Helical" evidence="1">
    <location>
        <begin position="269"/>
        <end position="294"/>
    </location>
</feature>
<organism evidence="2 3">
    <name type="scientific">Methylacidimicrobium cyclopophantes</name>
    <dbReference type="NCBI Taxonomy" id="1041766"/>
    <lineage>
        <taxon>Bacteria</taxon>
        <taxon>Pseudomonadati</taxon>
        <taxon>Verrucomicrobiota</taxon>
        <taxon>Methylacidimicrobium</taxon>
    </lineage>
</organism>
<protein>
    <submittedName>
        <fullName evidence="2">Uncharacterized protein</fullName>
    </submittedName>
</protein>
<dbReference type="EMBL" id="CABFUZ020000109">
    <property type="protein sequence ID" value="VVM06220.1"/>
    <property type="molecule type" value="Genomic_DNA"/>
</dbReference>
<keyword evidence="1" id="KW-1133">Transmembrane helix</keyword>
<feature type="transmembrane region" description="Helical" evidence="1">
    <location>
        <begin position="103"/>
        <end position="123"/>
    </location>
</feature>
<reference evidence="2" key="1">
    <citation type="submission" date="2019-09" db="EMBL/GenBank/DDBJ databases">
        <authorList>
            <person name="Cremers G."/>
        </authorList>
    </citation>
    <scope>NUCLEOTIDE SEQUENCE [LARGE SCALE GENOMIC DNA]</scope>
    <source>
        <strain evidence="2">3B</strain>
    </source>
</reference>
<feature type="transmembrane region" description="Helical" evidence="1">
    <location>
        <begin position="441"/>
        <end position="464"/>
    </location>
</feature>
<keyword evidence="3" id="KW-1185">Reference proteome</keyword>
<sequence>MRQLLHRRLPGVALLPLLFLFCFLPESIAASSGTGGYQQNQAFEASPLMEAIMQFAFQMGTLLRQNGLAIAQGVMPYVLFSAATFAGWRILFGRPILDELLDYTLLAFLAWLLIYAQAPQLLIDRYRQALITSGQQIGLQIAQMATTDSGVATPSGPNPAVWWFHWIGLPSGGPGGSGAPASSVSPEQFKFGPVYIGSVMFQNVFHLSGSGQTSNPFENIQLYQQLKTALQSLLGALGIGGGNPSPNESTNWNTMLLYGIPLITSLGMVLGLIVTAAILAISAVFTLVFTQLLIVAGSEIAYQSLLAFGLAMIPFIFFTSFRGVWRPMLQALVATALVPTLYFIFSGVGYALAQTIFHFMFGSGQQQDHAVLGWAVPTILQAMVGWPTLTPGSSSSVTDSPNSVAGSVINVIQQIVGPVGQGLSQLLTASLRGLLEVAGAWAFYGLGVNIVAAFVHAGSMFPFVAARIAFGWSSAFADMAGALLEGFTQSYSRIHGAVTEGLRSAGQDSIGRVSGWVQSVASRPGPR</sequence>
<evidence type="ECO:0000313" key="3">
    <source>
        <dbReference type="Proteomes" id="UP000381693"/>
    </source>
</evidence>
<keyword evidence="1" id="KW-0812">Transmembrane</keyword>
<accession>A0A5E6MB73</accession>
<evidence type="ECO:0000313" key="2">
    <source>
        <dbReference type="EMBL" id="VVM06220.1"/>
    </source>
</evidence>
<dbReference type="AlphaFoldDB" id="A0A5E6MB73"/>
<feature type="transmembrane region" description="Helical" evidence="1">
    <location>
        <begin position="331"/>
        <end position="353"/>
    </location>
</feature>
<dbReference type="Proteomes" id="UP000381693">
    <property type="component" value="Unassembled WGS sequence"/>
</dbReference>
<gene>
    <name evidence="2" type="ORF">MAMC_00996</name>
</gene>
<comment type="caution">
    <text evidence="2">The sequence shown here is derived from an EMBL/GenBank/DDBJ whole genome shotgun (WGS) entry which is preliminary data.</text>
</comment>
<evidence type="ECO:0000256" key="1">
    <source>
        <dbReference type="SAM" id="Phobius"/>
    </source>
</evidence>